<dbReference type="InterPro" id="IPR029058">
    <property type="entry name" value="AB_hydrolase_fold"/>
</dbReference>
<sequence>MSPAKPTIVIVPGSFSSHGAYDPFLKLLRAQGFTAVAISLPSTQKRYPLPPATLQDDAAVVRGVVGQLIAEKEGTEIVVVAHSYGGTVATEALAGLGVQEGEKKGGIKRLVFLSATALLVGQNQITGMGLEDESFLPKETDGYMHSDPVTMALALCNDLPYAQAYEAALLIPHHSAISFRNEVTQASYKDIPLTYILCERDLIIPPEMQQRFISNVEEVSGKKVDVKKIDAGHCPNWSRPEDLLKLIVEAATM</sequence>
<dbReference type="GO" id="GO:0005777">
    <property type="term" value="C:peroxisome"/>
    <property type="evidence" value="ECO:0007669"/>
    <property type="project" value="UniProtKB-SubCell"/>
</dbReference>
<keyword evidence="7" id="KW-1185">Reference proteome</keyword>
<organism evidence="6 7">
    <name type="scientific">Curvularia kusanoi</name>
    <name type="common">Cochliobolus kusanoi</name>
    <dbReference type="NCBI Taxonomy" id="90978"/>
    <lineage>
        <taxon>Eukaryota</taxon>
        <taxon>Fungi</taxon>
        <taxon>Dikarya</taxon>
        <taxon>Ascomycota</taxon>
        <taxon>Pezizomycotina</taxon>
        <taxon>Dothideomycetes</taxon>
        <taxon>Pleosporomycetidae</taxon>
        <taxon>Pleosporales</taxon>
        <taxon>Pleosporineae</taxon>
        <taxon>Pleosporaceae</taxon>
        <taxon>Curvularia</taxon>
    </lineage>
</organism>
<proteinExistence type="inferred from homology"/>
<dbReference type="Gene3D" id="3.40.50.1820">
    <property type="entry name" value="alpha/beta hydrolase"/>
    <property type="match status" value="1"/>
</dbReference>
<evidence type="ECO:0000259" key="5">
    <source>
        <dbReference type="Pfam" id="PF12697"/>
    </source>
</evidence>
<dbReference type="PANTHER" id="PTHR37017:SF13">
    <property type="entry name" value="AB HYDROLASE-1 DOMAIN-CONTAINING PROTEIN"/>
    <property type="match status" value="1"/>
</dbReference>
<dbReference type="Pfam" id="PF12697">
    <property type="entry name" value="Abhydrolase_6"/>
    <property type="match status" value="1"/>
</dbReference>
<protein>
    <recommendedName>
        <fullName evidence="5">AB hydrolase-1 domain-containing protein</fullName>
    </recommendedName>
</protein>
<keyword evidence="3" id="KW-0843">Virulence</keyword>
<comment type="subcellular location">
    <subcellularLocation>
        <location evidence="1">Peroxisome</location>
    </subcellularLocation>
</comment>
<evidence type="ECO:0000256" key="2">
    <source>
        <dbReference type="ARBA" id="ARBA00005668"/>
    </source>
</evidence>
<dbReference type="SUPFAM" id="SSF53474">
    <property type="entry name" value="alpha/beta-Hydrolases"/>
    <property type="match status" value="1"/>
</dbReference>
<dbReference type="InterPro" id="IPR052897">
    <property type="entry name" value="Sec-Metab_Biosynth_Hydrolase"/>
</dbReference>
<evidence type="ECO:0000256" key="1">
    <source>
        <dbReference type="ARBA" id="ARBA00004275"/>
    </source>
</evidence>
<evidence type="ECO:0000313" key="6">
    <source>
        <dbReference type="EMBL" id="KAF3001988.1"/>
    </source>
</evidence>
<dbReference type="InterPro" id="IPR000073">
    <property type="entry name" value="AB_hydrolase_1"/>
</dbReference>
<feature type="domain" description="AB hydrolase-1" evidence="5">
    <location>
        <begin position="8"/>
        <end position="244"/>
    </location>
</feature>
<dbReference type="EMBL" id="SWKU01000012">
    <property type="protein sequence ID" value="KAF3001988.1"/>
    <property type="molecule type" value="Genomic_DNA"/>
</dbReference>
<evidence type="ECO:0000256" key="3">
    <source>
        <dbReference type="ARBA" id="ARBA00023026"/>
    </source>
</evidence>
<evidence type="ECO:0000313" key="7">
    <source>
        <dbReference type="Proteomes" id="UP000801428"/>
    </source>
</evidence>
<accession>A0A9P4WAI0</accession>
<dbReference type="Proteomes" id="UP000801428">
    <property type="component" value="Unassembled WGS sequence"/>
</dbReference>
<dbReference type="AlphaFoldDB" id="A0A9P4WAI0"/>
<gene>
    <name evidence="6" type="ORF">E8E13_007927</name>
</gene>
<name>A0A9P4WAI0_CURKU</name>
<reference evidence="6" key="1">
    <citation type="submission" date="2019-04" db="EMBL/GenBank/DDBJ databases">
        <title>Sequencing of skin fungus with MAO and IRED activity.</title>
        <authorList>
            <person name="Marsaioli A.J."/>
            <person name="Bonatto J.M.C."/>
            <person name="Reis Junior O."/>
        </authorList>
    </citation>
    <scope>NUCLEOTIDE SEQUENCE</scope>
    <source>
        <strain evidence="6">30M1</strain>
    </source>
</reference>
<comment type="similarity">
    <text evidence="2">Belongs to the AB hydrolase superfamily. AKT2 hydrolase family.</text>
</comment>
<comment type="caution">
    <text evidence="6">The sequence shown here is derived from an EMBL/GenBank/DDBJ whole genome shotgun (WGS) entry which is preliminary data.</text>
</comment>
<keyword evidence="4" id="KW-0576">Peroxisome</keyword>
<dbReference type="PANTHER" id="PTHR37017">
    <property type="entry name" value="AB HYDROLASE-1 DOMAIN-CONTAINING PROTEIN-RELATED"/>
    <property type="match status" value="1"/>
</dbReference>
<dbReference type="OrthoDB" id="1263307at2759"/>
<evidence type="ECO:0000256" key="4">
    <source>
        <dbReference type="ARBA" id="ARBA00023140"/>
    </source>
</evidence>